<evidence type="ECO:0000256" key="1">
    <source>
        <dbReference type="SAM" id="SignalP"/>
    </source>
</evidence>
<organism evidence="2 3">
    <name type="scientific">Candidatus Sulfuritelmatomonas gaucii</name>
    <dbReference type="NCBI Taxonomy" id="2043161"/>
    <lineage>
        <taxon>Bacteria</taxon>
        <taxon>Pseudomonadati</taxon>
        <taxon>Acidobacteriota</taxon>
        <taxon>Terriglobia</taxon>
        <taxon>Terriglobales</taxon>
        <taxon>Acidobacteriaceae</taxon>
        <taxon>Candidatus Sulfuritelmatomonas</taxon>
    </lineage>
</organism>
<keyword evidence="1" id="KW-0732">Signal</keyword>
<evidence type="ECO:0000313" key="3">
    <source>
        <dbReference type="Proteomes" id="UP000239735"/>
    </source>
</evidence>
<evidence type="ECO:0000313" key="2">
    <source>
        <dbReference type="EMBL" id="SPE24143.1"/>
    </source>
</evidence>
<dbReference type="OrthoDB" id="5490906at2"/>
<dbReference type="EMBL" id="OKRB01000101">
    <property type="protein sequence ID" value="SPE24143.1"/>
    <property type="molecule type" value="Genomic_DNA"/>
</dbReference>
<feature type="chain" id="PRO_5015003186" description="Porin" evidence="1">
    <location>
        <begin position="22"/>
        <end position="415"/>
    </location>
</feature>
<dbReference type="Proteomes" id="UP000239735">
    <property type="component" value="Unassembled WGS sequence"/>
</dbReference>
<feature type="signal peptide" evidence="1">
    <location>
        <begin position="1"/>
        <end position="21"/>
    </location>
</feature>
<accession>A0A2N9LM06</accession>
<gene>
    <name evidence="2" type="ORF">SBA5_430022</name>
</gene>
<protein>
    <recommendedName>
        <fullName evidence="4">Porin</fullName>
    </recommendedName>
</protein>
<dbReference type="AlphaFoldDB" id="A0A2N9LM06"/>
<evidence type="ECO:0008006" key="4">
    <source>
        <dbReference type="Google" id="ProtNLM"/>
    </source>
</evidence>
<proteinExistence type="predicted"/>
<reference evidence="3" key="1">
    <citation type="submission" date="2018-02" db="EMBL/GenBank/DDBJ databases">
        <authorList>
            <person name="Hausmann B."/>
        </authorList>
    </citation>
    <scope>NUCLEOTIDE SEQUENCE [LARGE SCALE GENOMIC DNA]</scope>
    <source>
        <strain evidence="3">Peat soil MAG SbA5</strain>
    </source>
</reference>
<name>A0A2N9LM06_9BACT</name>
<sequence length="415" mass="45311">MHRWWTTAFLLCALPVLSAQMQMGGPAATLKENVLRHSASGTSLEPDSSAPLMLMRASGKWMEMLHGEVNVAEQQQTGPRGRDKLFSANWEMGMAQRADAHGQWTFASMLSLDPATISGRYYPELFQQGETAYRKAIVDGQHPHDFFMELAAMYDAKIGERGLASIYAAPVGDPALGPVAFPHRMSAESDPLAPLAHHLQDSTHIAYDVVTGGVTWGPAHIEASGFHGREPGENRWTIAAGVVDSWSARITAAPARDWIAQYSLGHLHSPEALHPAEDVLRQTASVSLHHAWTNAELDATAVWGRNHTIGTDVNANGYLIEAEARFREKQSVWTRIENDDRSTDLLGVLAPPEETVVGRVQAFTGGYAHRIWHSDWSALELGAQATVYATPPRLLPDYGAHPVGVAGVLHLRVGH</sequence>